<dbReference type="RefSeq" id="WP_153924932.1">
    <property type="nucleotide sequence ID" value="NZ_JACRWE010000004.1"/>
</dbReference>
<proteinExistence type="predicted"/>
<feature type="transmembrane region" description="Helical" evidence="1">
    <location>
        <begin position="110"/>
        <end position="131"/>
    </location>
</feature>
<feature type="domain" description="CAAX prenyl protease 2/Lysostaphin resistance protein A-like" evidence="2">
    <location>
        <begin position="114"/>
        <end position="221"/>
    </location>
</feature>
<keyword evidence="3" id="KW-0378">Hydrolase</keyword>
<evidence type="ECO:0000313" key="4">
    <source>
        <dbReference type="Proteomes" id="UP000609849"/>
    </source>
</evidence>
<dbReference type="Pfam" id="PF02517">
    <property type="entry name" value="Rce1-like"/>
    <property type="match status" value="1"/>
</dbReference>
<dbReference type="GO" id="GO:0008237">
    <property type="term" value="F:metallopeptidase activity"/>
    <property type="evidence" value="ECO:0007669"/>
    <property type="project" value="UniProtKB-KW"/>
</dbReference>
<organism evidence="3 4">
    <name type="scientific">Romboutsia faecis</name>
    <dbReference type="NCBI Taxonomy" id="2764597"/>
    <lineage>
        <taxon>Bacteria</taxon>
        <taxon>Bacillati</taxon>
        <taxon>Bacillota</taxon>
        <taxon>Clostridia</taxon>
        <taxon>Peptostreptococcales</taxon>
        <taxon>Peptostreptococcaceae</taxon>
        <taxon>Romboutsia</taxon>
    </lineage>
</organism>
<comment type="caution">
    <text evidence="3">The sequence shown here is derived from an EMBL/GenBank/DDBJ whole genome shotgun (WGS) entry which is preliminary data.</text>
</comment>
<keyword evidence="3" id="KW-0645">Protease</keyword>
<keyword evidence="4" id="KW-1185">Reference proteome</keyword>
<feature type="transmembrane region" description="Helical" evidence="1">
    <location>
        <begin position="38"/>
        <end position="62"/>
    </location>
</feature>
<evidence type="ECO:0000259" key="2">
    <source>
        <dbReference type="Pfam" id="PF02517"/>
    </source>
</evidence>
<dbReference type="Proteomes" id="UP000609849">
    <property type="component" value="Unassembled WGS sequence"/>
</dbReference>
<keyword evidence="1" id="KW-0472">Membrane</keyword>
<evidence type="ECO:0000256" key="1">
    <source>
        <dbReference type="SAM" id="Phobius"/>
    </source>
</evidence>
<feature type="transmembrane region" description="Helical" evidence="1">
    <location>
        <begin position="180"/>
        <end position="202"/>
    </location>
</feature>
<feature type="transmembrane region" description="Helical" evidence="1">
    <location>
        <begin position="12"/>
        <end position="32"/>
    </location>
</feature>
<feature type="transmembrane region" description="Helical" evidence="1">
    <location>
        <begin position="86"/>
        <end position="104"/>
    </location>
</feature>
<dbReference type="InterPro" id="IPR003675">
    <property type="entry name" value="Rce1/LyrA-like_dom"/>
</dbReference>
<keyword evidence="3" id="KW-0482">Metalloprotease</keyword>
<keyword evidence="1" id="KW-1133">Transmembrane helix</keyword>
<gene>
    <name evidence="3" type="ORF">H8923_11065</name>
</gene>
<dbReference type="EMBL" id="JACRWE010000004">
    <property type="protein sequence ID" value="MBC5997305.1"/>
    <property type="molecule type" value="Genomic_DNA"/>
</dbReference>
<name>A0ABR7JQX1_9FIRM</name>
<sequence length="224" mass="26270">MKSRANYKEYIIDVILILFVVQLARIITKYILLKQLNFNLLNLIITTAISFALLSILLILILKNNEIFNPTNLKIVNMFNNKNKQIRILLGIIVILTFMITQYFEDTYNIYNFGRLILLIIIIPIFEELLFREYLWNYLSNHIKNVMVVFISITMLYTFYQIGYIDIISQYISITNKSGYTIDIVTSSMIKAFVLGSILGVVKIRLKDTYICMLLHALFSILFY</sequence>
<evidence type="ECO:0000313" key="3">
    <source>
        <dbReference type="EMBL" id="MBC5997305.1"/>
    </source>
</evidence>
<keyword evidence="1" id="KW-0812">Transmembrane</keyword>
<protein>
    <submittedName>
        <fullName evidence="3">CPBP family intramembrane metalloprotease</fullName>
    </submittedName>
</protein>
<accession>A0ABR7JQX1</accession>
<feature type="transmembrane region" description="Helical" evidence="1">
    <location>
        <begin position="143"/>
        <end position="160"/>
    </location>
</feature>
<reference evidence="3 4" key="1">
    <citation type="submission" date="2020-08" db="EMBL/GenBank/DDBJ databases">
        <authorList>
            <person name="Liu C."/>
            <person name="Sun Q."/>
        </authorList>
    </citation>
    <scope>NUCLEOTIDE SEQUENCE [LARGE SCALE GENOMIC DNA]</scope>
    <source>
        <strain evidence="3 4">NSJ-18</strain>
    </source>
</reference>